<evidence type="ECO:0000313" key="8">
    <source>
        <dbReference type="EMBL" id="KRT80737.1"/>
    </source>
</evidence>
<dbReference type="InterPro" id="IPR029033">
    <property type="entry name" value="His_PPase_superfam"/>
</dbReference>
<dbReference type="InterPro" id="IPR000560">
    <property type="entry name" value="His_Pase_clade-2"/>
</dbReference>
<dbReference type="GO" id="GO:0003993">
    <property type="term" value="F:acid phosphatase activity"/>
    <property type="evidence" value="ECO:0007669"/>
    <property type="project" value="UniProtKB-EC"/>
</dbReference>
<sequence length="381" mass="44891">KFRRNGKRRFTTLAGSGPIIHLKMLIKLSNYKFPLQKGNRYIRIMTDTLVLLHVIFRHGDRTPERNAIYPTDPHKDYDYSLFGYGQLTNEGKKRAYRFGQSLRRQYGHFLNDIYKTEELDAWTSDFDRTKMTLQLVLAALYPPTREQVWFDGIPWQPIPYNCIPRNDDKMFLRFFYDKVAVDEYNKRFDEMYTNGLNHYSDVVEYVEKHSGMKIENPRVMFSLACTLAAEEKIGLKLPEWTQEVWPHKIEEYALQEFHVSSSTKRLQSLTIGRLLQKIVEDSVSKTKNASSARLHLYSGHDFTVGMILKALNVFDWRHPDFCANVTIELHNIDGVYGFKVKYQISENEEAKLLEFPNIGSFWPLDEFMEEYRDILGDDPYN</sequence>
<dbReference type="EC" id="3.1.3.2" evidence="3"/>
<evidence type="ECO:0000256" key="3">
    <source>
        <dbReference type="ARBA" id="ARBA00012646"/>
    </source>
</evidence>
<protein>
    <recommendedName>
        <fullName evidence="3">acid phosphatase</fullName>
        <ecNumber evidence="3">3.1.3.2</ecNumber>
    </recommendedName>
</protein>
<evidence type="ECO:0000256" key="5">
    <source>
        <dbReference type="ARBA" id="ARBA00022801"/>
    </source>
</evidence>
<dbReference type="OrthoDB" id="10257284at2759"/>
<reference evidence="8 9" key="1">
    <citation type="submission" date="2015-09" db="EMBL/GenBank/DDBJ databases">
        <title>Draft genome of the scarab beetle Oryctes borbonicus.</title>
        <authorList>
            <person name="Meyer J.M."/>
            <person name="Markov G.V."/>
            <person name="Baskaran P."/>
            <person name="Herrmann M."/>
            <person name="Sommer R.J."/>
            <person name="Roedelsperger C."/>
        </authorList>
    </citation>
    <scope>NUCLEOTIDE SEQUENCE [LARGE SCALE GENOMIC DNA]</scope>
    <source>
        <strain evidence="8">OB123</strain>
        <tissue evidence="8">Whole animal</tissue>
    </source>
</reference>
<evidence type="ECO:0000256" key="4">
    <source>
        <dbReference type="ARBA" id="ARBA00022729"/>
    </source>
</evidence>
<accession>A0A0T6B068</accession>
<comment type="caution">
    <text evidence="8">The sequence shown here is derived from an EMBL/GenBank/DDBJ whole genome shotgun (WGS) entry which is preliminary data.</text>
</comment>
<evidence type="ECO:0000256" key="7">
    <source>
        <dbReference type="ARBA" id="ARBA00023180"/>
    </source>
</evidence>
<evidence type="ECO:0000313" key="9">
    <source>
        <dbReference type="Proteomes" id="UP000051574"/>
    </source>
</evidence>
<dbReference type="Proteomes" id="UP000051574">
    <property type="component" value="Unassembled WGS sequence"/>
</dbReference>
<dbReference type="Pfam" id="PF00328">
    <property type="entry name" value="His_Phos_2"/>
    <property type="match status" value="1"/>
</dbReference>
<dbReference type="PANTHER" id="PTHR11567:SF211">
    <property type="entry name" value="PROSTATIC ACID PHOSPHATASE"/>
    <property type="match status" value="1"/>
</dbReference>
<keyword evidence="4" id="KW-0732">Signal</keyword>
<evidence type="ECO:0000256" key="2">
    <source>
        <dbReference type="ARBA" id="ARBA00005375"/>
    </source>
</evidence>
<dbReference type="PANTHER" id="PTHR11567">
    <property type="entry name" value="ACID PHOSPHATASE-RELATED"/>
    <property type="match status" value="1"/>
</dbReference>
<keyword evidence="9" id="KW-1185">Reference proteome</keyword>
<dbReference type="InterPro" id="IPR050645">
    <property type="entry name" value="Histidine_acid_phosphatase"/>
</dbReference>
<dbReference type="InterPro" id="IPR033379">
    <property type="entry name" value="Acid_Pase_AS"/>
</dbReference>
<dbReference type="EMBL" id="LJIG01016393">
    <property type="protein sequence ID" value="KRT80737.1"/>
    <property type="molecule type" value="Genomic_DNA"/>
</dbReference>
<evidence type="ECO:0000256" key="6">
    <source>
        <dbReference type="ARBA" id="ARBA00023157"/>
    </source>
</evidence>
<name>A0A0T6B068_9SCAR</name>
<dbReference type="CDD" id="cd07061">
    <property type="entry name" value="HP_HAP_like"/>
    <property type="match status" value="1"/>
</dbReference>
<comment type="similarity">
    <text evidence="2">Belongs to the histidine acid phosphatase family.</text>
</comment>
<dbReference type="AlphaFoldDB" id="A0A0T6B068"/>
<evidence type="ECO:0000256" key="1">
    <source>
        <dbReference type="ARBA" id="ARBA00000032"/>
    </source>
</evidence>
<keyword evidence="5" id="KW-0378">Hydrolase</keyword>
<keyword evidence="7" id="KW-0325">Glycoprotein</keyword>
<dbReference type="PROSITE" id="PS00616">
    <property type="entry name" value="HIS_ACID_PHOSPHAT_1"/>
    <property type="match status" value="1"/>
</dbReference>
<gene>
    <name evidence="8" type="ORF">AMK59_4957</name>
</gene>
<dbReference type="SUPFAM" id="SSF53254">
    <property type="entry name" value="Phosphoglycerate mutase-like"/>
    <property type="match status" value="1"/>
</dbReference>
<organism evidence="8 9">
    <name type="scientific">Oryctes borbonicus</name>
    <dbReference type="NCBI Taxonomy" id="1629725"/>
    <lineage>
        <taxon>Eukaryota</taxon>
        <taxon>Metazoa</taxon>
        <taxon>Ecdysozoa</taxon>
        <taxon>Arthropoda</taxon>
        <taxon>Hexapoda</taxon>
        <taxon>Insecta</taxon>
        <taxon>Pterygota</taxon>
        <taxon>Neoptera</taxon>
        <taxon>Endopterygota</taxon>
        <taxon>Coleoptera</taxon>
        <taxon>Polyphaga</taxon>
        <taxon>Scarabaeiformia</taxon>
        <taxon>Scarabaeidae</taxon>
        <taxon>Dynastinae</taxon>
        <taxon>Oryctes</taxon>
    </lineage>
</organism>
<proteinExistence type="inferred from homology"/>
<feature type="non-terminal residue" evidence="8">
    <location>
        <position position="1"/>
    </location>
</feature>
<dbReference type="Gene3D" id="3.40.50.1240">
    <property type="entry name" value="Phosphoglycerate mutase-like"/>
    <property type="match status" value="1"/>
</dbReference>
<keyword evidence="6" id="KW-1015">Disulfide bond</keyword>
<comment type="catalytic activity">
    <reaction evidence="1">
        <text>a phosphate monoester + H2O = an alcohol + phosphate</text>
        <dbReference type="Rhea" id="RHEA:15017"/>
        <dbReference type="ChEBI" id="CHEBI:15377"/>
        <dbReference type="ChEBI" id="CHEBI:30879"/>
        <dbReference type="ChEBI" id="CHEBI:43474"/>
        <dbReference type="ChEBI" id="CHEBI:67140"/>
        <dbReference type="EC" id="3.1.3.2"/>
    </reaction>
</comment>